<dbReference type="InterPro" id="IPR019734">
    <property type="entry name" value="TPR_rpt"/>
</dbReference>
<evidence type="ECO:0000256" key="4">
    <source>
        <dbReference type="ARBA" id="ARBA00022803"/>
    </source>
</evidence>
<dbReference type="Proteomes" id="UP000054248">
    <property type="component" value="Unassembled WGS sequence"/>
</dbReference>
<organism evidence="6 7">
    <name type="scientific">Tulasnella calospora MUT 4182</name>
    <dbReference type="NCBI Taxonomy" id="1051891"/>
    <lineage>
        <taxon>Eukaryota</taxon>
        <taxon>Fungi</taxon>
        <taxon>Dikarya</taxon>
        <taxon>Basidiomycota</taxon>
        <taxon>Agaricomycotina</taxon>
        <taxon>Agaricomycetes</taxon>
        <taxon>Cantharellales</taxon>
        <taxon>Tulasnellaceae</taxon>
        <taxon>Tulasnella</taxon>
    </lineage>
</organism>
<dbReference type="SMART" id="SM00028">
    <property type="entry name" value="TPR"/>
    <property type="match status" value="5"/>
</dbReference>
<dbReference type="HOGENOM" id="CLU_042955_0_0_1"/>
<evidence type="ECO:0000313" key="6">
    <source>
        <dbReference type="EMBL" id="KIO23549.1"/>
    </source>
</evidence>
<dbReference type="InterPro" id="IPR011990">
    <property type="entry name" value="TPR-like_helical_dom_sf"/>
</dbReference>
<evidence type="ECO:0000313" key="7">
    <source>
        <dbReference type="Proteomes" id="UP000054248"/>
    </source>
</evidence>
<dbReference type="SUPFAM" id="SSF48452">
    <property type="entry name" value="TPR-like"/>
    <property type="match status" value="2"/>
</dbReference>
<accession>A0A0C3QEP9</accession>
<comment type="subcellular location">
    <subcellularLocation>
        <location evidence="1">Cytoplasm</location>
    </subcellularLocation>
</comment>
<dbReference type="GO" id="GO:0003341">
    <property type="term" value="P:cilium movement"/>
    <property type="evidence" value="ECO:0007669"/>
    <property type="project" value="TreeGrafter"/>
</dbReference>
<dbReference type="AlphaFoldDB" id="A0A0C3QEP9"/>
<evidence type="ECO:0000256" key="5">
    <source>
        <dbReference type="ARBA" id="ARBA00040665"/>
    </source>
</evidence>
<gene>
    <name evidence="6" type="ORF">M407DRAFT_27001</name>
</gene>
<dbReference type="OrthoDB" id="286233at2759"/>
<sequence>MASVFRKQAAVSYRYPHHEEALEAASSALEKYRSLDDVVGMAEASYWKGCSLMMLNKEDDAVPILEKAHGIFQAEDDHVGVFKCLERLGELQRRKGDIAGALLRLQDAVTLASSHGDKLGEARALLPLGSAYLQSDNIENNIEEGTSTLLTACQVARNIGWCHGLCVALSRLGTVNTRNGAYQEAERYFQESISVAREASARLRVAQSLSQLGECFRTQERLDEAAEKFEEACCVFYEISFAGRDFVFAASAYAAVQRRRGSTQDAIFWYDQAIFKCQYLKDAYAVSWHLREKAEALLELGWYDEAALNFEASIVVRMESGVIAV</sequence>
<dbReference type="STRING" id="1051891.A0A0C3QEP9"/>
<keyword evidence="2" id="KW-0963">Cytoplasm</keyword>
<evidence type="ECO:0000256" key="2">
    <source>
        <dbReference type="ARBA" id="ARBA00022490"/>
    </source>
</evidence>
<evidence type="ECO:0000256" key="3">
    <source>
        <dbReference type="ARBA" id="ARBA00022737"/>
    </source>
</evidence>
<dbReference type="Gene3D" id="1.25.40.10">
    <property type="entry name" value="Tetratricopeptide repeat domain"/>
    <property type="match status" value="2"/>
</dbReference>
<evidence type="ECO:0000256" key="1">
    <source>
        <dbReference type="ARBA" id="ARBA00004496"/>
    </source>
</evidence>
<dbReference type="PANTHER" id="PTHR46630:SF1">
    <property type="entry name" value="TETRATRICOPEPTIDE REPEAT PROTEIN 29"/>
    <property type="match status" value="1"/>
</dbReference>
<dbReference type="Pfam" id="PF13424">
    <property type="entry name" value="TPR_12"/>
    <property type="match status" value="1"/>
</dbReference>
<name>A0A0C3QEP9_9AGAM</name>
<dbReference type="GO" id="GO:0005737">
    <property type="term" value="C:cytoplasm"/>
    <property type="evidence" value="ECO:0007669"/>
    <property type="project" value="UniProtKB-SubCell"/>
</dbReference>
<dbReference type="GO" id="GO:0005929">
    <property type="term" value="C:cilium"/>
    <property type="evidence" value="ECO:0007669"/>
    <property type="project" value="TreeGrafter"/>
</dbReference>
<protein>
    <recommendedName>
        <fullName evidence="5">Tetratricopeptide repeat protein 29</fullName>
    </recommendedName>
</protein>
<reference evidence="6 7" key="1">
    <citation type="submission" date="2014-04" db="EMBL/GenBank/DDBJ databases">
        <authorList>
            <consortium name="DOE Joint Genome Institute"/>
            <person name="Kuo A."/>
            <person name="Girlanda M."/>
            <person name="Perotto S."/>
            <person name="Kohler A."/>
            <person name="Nagy L.G."/>
            <person name="Floudas D."/>
            <person name="Copeland A."/>
            <person name="Barry K.W."/>
            <person name="Cichocki N."/>
            <person name="Veneault-Fourrey C."/>
            <person name="LaButti K."/>
            <person name="Lindquist E.A."/>
            <person name="Lipzen A."/>
            <person name="Lundell T."/>
            <person name="Morin E."/>
            <person name="Murat C."/>
            <person name="Sun H."/>
            <person name="Tunlid A."/>
            <person name="Henrissat B."/>
            <person name="Grigoriev I.V."/>
            <person name="Hibbett D.S."/>
            <person name="Martin F."/>
            <person name="Nordberg H.P."/>
            <person name="Cantor M.N."/>
            <person name="Hua S.X."/>
        </authorList>
    </citation>
    <scope>NUCLEOTIDE SEQUENCE [LARGE SCALE GENOMIC DNA]</scope>
    <source>
        <strain evidence="6 7">MUT 4182</strain>
    </source>
</reference>
<keyword evidence="4" id="KW-0802">TPR repeat</keyword>
<proteinExistence type="predicted"/>
<dbReference type="InterPro" id="IPR051476">
    <property type="entry name" value="Bac_ResReg_Asp_Phosphatase"/>
</dbReference>
<dbReference type="PANTHER" id="PTHR46630">
    <property type="entry name" value="TETRATRICOPEPTIDE REPEAT PROTEIN 29"/>
    <property type="match status" value="1"/>
</dbReference>
<reference evidence="7" key="2">
    <citation type="submission" date="2015-01" db="EMBL/GenBank/DDBJ databases">
        <title>Evolutionary Origins and Diversification of the Mycorrhizal Mutualists.</title>
        <authorList>
            <consortium name="DOE Joint Genome Institute"/>
            <consortium name="Mycorrhizal Genomics Consortium"/>
            <person name="Kohler A."/>
            <person name="Kuo A."/>
            <person name="Nagy L.G."/>
            <person name="Floudas D."/>
            <person name="Copeland A."/>
            <person name="Barry K.W."/>
            <person name="Cichocki N."/>
            <person name="Veneault-Fourrey C."/>
            <person name="LaButti K."/>
            <person name="Lindquist E.A."/>
            <person name="Lipzen A."/>
            <person name="Lundell T."/>
            <person name="Morin E."/>
            <person name="Murat C."/>
            <person name="Riley R."/>
            <person name="Ohm R."/>
            <person name="Sun H."/>
            <person name="Tunlid A."/>
            <person name="Henrissat B."/>
            <person name="Grigoriev I.V."/>
            <person name="Hibbett D.S."/>
            <person name="Martin F."/>
        </authorList>
    </citation>
    <scope>NUCLEOTIDE SEQUENCE [LARGE SCALE GENOMIC DNA]</scope>
    <source>
        <strain evidence="7">MUT 4182</strain>
    </source>
</reference>
<keyword evidence="3" id="KW-0677">Repeat</keyword>
<keyword evidence="7" id="KW-1185">Reference proteome</keyword>
<dbReference type="EMBL" id="KN823082">
    <property type="protein sequence ID" value="KIO23549.1"/>
    <property type="molecule type" value="Genomic_DNA"/>
</dbReference>